<protein>
    <submittedName>
        <fullName evidence="5">AraC family transcriptional regulator</fullName>
    </submittedName>
</protein>
<dbReference type="Pfam" id="PF12852">
    <property type="entry name" value="Cupin_6"/>
    <property type="match status" value="1"/>
</dbReference>
<comment type="caution">
    <text evidence="5">The sequence shown here is derived from an EMBL/GenBank/DDBJ whole genome shotgun (WGS) entry which is preliminary data.</text>
</comment>
<dbReference type="RefSeq" id="WP_065688985.1">
    <property type="nucleotide sequence ID" value="NZ_CP115926.1"/>
</dbReference>
<dbReference type="SMART" id="SM00342">
    <property type="entry name" value="HTH_ARAC"/>
    <property type="match status" value="1"/>
</dbReference>
<dbReference type="GO" id="GO:0043565">
    <property type="term" value="F:sequence-specific DNA binding"/>
    <property type="evidence" value="ECO:0007669"/>
    <property type="project" value="InterPro"/>
</dbReference>
<accession>A0AB36EIU7</accession>
<evidence type="ECO:0000256" key="3">
    <source>
        <dbReference type="ARBA" id="ARBA00023163"/>
    </source>
</evidence>
<dbReference type="InterPro" id="IPR020449">
    <property type="entry name" value="Tscrpt_reg_AraC-type_HTH"/>
</dbReference>
<keyword evidence="2" id="KW-0238">DNA-binding</keyword>
<dbReference type="AlphaFoldDB" id="A0AB36EIU7"/>
<dbReference type="InterPro" id="IPR018060">
    <property type="entry name" value="HTH_AraC"/>
</dbReference>
<evidence type="ECO:0000256" key="2">
    <source>
        <dbReference type="ARBA" id="ARBA00023125"/>
    </source>
</evidence>
<reference evidence="5 6" key="1">
    <citation type="journal article" date="2016" name="PeerJ">
        <title>Gall-ID: tools for genotyping gall-causing phytopathogenic bacteria.</title>
        <authorList>
            <person name="Davis E.W.II."/>
            <person name="Weisberg A.J."/>
            <person name="Tabima J.F."/>
            <person name="Grunwald N.J."/>
            <person name="Chang J.H."/>
        </authorList>
    </citation>
    <scope>NUCLEOTIDE SEQUENCE [LARGE SCALE GENOMIC DNA]</scope>
    <source>
        <strain evidence="5 6">N2/73</strain>
    </source>
</reference>
<evidence type="ECO:0000259" key="4">
    <source>
        <dbReference type="PROSITE" id="PS01124"/>
    </source>
</evidence>
<dbReference type="InterPro" id="IPR050204">
    <property type="entry name" value="AraC_XylS_family_regulators"/>
</dbReference>
<dbReference type="Pfam" id="PF12833">
    <property type="entry name" value="HTH_18"/>
    <property type="match status" value="1"/>
</dbReference>
<dbReference type="SUPFAM" id="SSF46689">
    <property type="entry name" value="Homeodomain-like"/>
    <property type="match status" value="2"/>
</dbReference>
<dbReference type="InterPro" id="IPR009057">
    <property type="entry name" value="Homeodomain-like_sf"/>
</dbReference>
<evidence type="ECO:0000313" key="5">
    <source>
        <dbReference type="EMBL" id="OCJ32648.1"/>
    </source>
</evidence>
<dbReference type="Gene3D" id="1.10.10.60">
    <property type="entry name" value="Homeodomain-like"/>
    <property type="match status" value="2"/>
</dbReference>
<dbReference type="GO" id="GO:0003700">
    <property type="term" value="F:DNA-binding transcription factor activity"/>
    <property type="evidence" value="ECO:0007669"/>
    <property type="project" value="InterPro"/>
</dbReference>
<dbReference type="EMBL" id="LXKT01000029">
    <property type="protein sequence ID" value="OCJ32648.1"/>
    <property type="molecule type" value="Genomic_DNA"/>
</dbReference>
<name>A0AB36EIU7_AGRTU</name>
<sequence length="306" mass="33246">MDALTDVVQLLRPKTVLMGSMVAYGDWGVQVPPQSGPMLYFIMEGSAQFRASHGETTSLETGDFILSGNPTADTFFSRPDQEIVFSDEEFKALNTVDGEIRVGQVGSETPTRIIGGCILCDPTNADLLSELLPTLVHVRAEEGIGARLGNLIAYIRDEAANSRAGSDLILSRLLEVLLIETLRREASTLPNPGMLRGLSDPQLARAISDIHSDVRRGWTIAELAQRAGMSRSAFARKFSAAVGLAPVEYLLRWRMAIAKDTLRHSRRSLEEVAEKVGYQSASAFSTAFSQRVGCPPSEFARMAGAT</sequence>
<evidence type="ECO:0000256" key="1">
    <source>
        <dbReference type="ARBA" id="ARBA00023015"/>
    </source>
</evidence>
<feature type="domain" description="HTH araC/xylS-type" evidence="4">
    <location>
        <begin position="204"/>
        <end position="302"/>
    </location>
</feature>
<organism evidence="5 6">
    <name type="scientific">Agrobacterium tumefaciens</name>
    <dbReference type="NCBI Taxonomy" id="358"/>
    <lineage>
        <taxon>Bacteria</taxon>
        <taxon>Pseudomonadati</taxon>
        <taxon>Pseudomonadota</taxon>
        <taxon>Alphaproteobacteria</taxon>
        <taxon>Hyphomicrobiales</taxon>
        <taxon>Rhizobiaceae</taxon>
        <taxon>Rhizobium/Agrobacterium group</taxon>
        <taxon>Agrobacterium</taxon>
        <taxon>Agrobacterium tumefaciens complex</taxon>
    </lineage>
</organism>
<dbReference type="Proteomes" id="UP000093451">
    <property type="component" value="Unassembled WGS sequence"/>
</dbReference>
<gene>
    <name evidence="5" type="ORF">A6U91_20815</name>
</gene>
<evidence type="ECO:0000313" key="6">
    <source>
        <dbReference type="Proteomes" id="UP000093451"/>
    </source>
</evidence>
<dbReference type="PANTHER" id="PTHR46796:SF7">
    <property type="entry name" value="ARAC FAMILY TRANSCRIPTIONAL REGULATOR"/>
    <property type="match status" value="1"/>
</dbReference>
<keyword evidence="1" id="KW-0805">Transcription regulation</keyword>
<dbReference type="InterPro" id="IPR032783">
    <property type="entry name" value="AraC_lig"/>
</dbReference>
<keyword evidence="3" id="KW-0804">Transcription</keyword>
<dbReference type="PRINTS" id="PR00032">
    <property type="entry name" value="HTHARAC"/>
</dbReference>
<dbReference type="PANTHER" id="PTHR46796">
    <property type="entry name" value="HTH-TYPE TRANSCRIPTIONAL ACTIVATOR RHAS-RELATED"/>
    <property type="match status" value="1"/>
</dbReference>
<dbReference type="PROSITE" id="PS00041">
    <property type="entry name" value="HTH_ARAC_FAMILY_1"/>
    <property type="match status" value="1"/>
</dbReference>
<proteinExistence type="predicted"/>
<dbReference type="PROSITE" id="PS01124">
    <property type="entry name" value="HTH_ARAC_FAMILY_2"/>
    <property type="match status" value="1"/>
</dbReference>
<dbReference type="InterPro" id="IPR018062">
    <property type="entry name" value="HTH_AraC-typ_CS"/>
</dbReference>